<dbReference type="SUPFAM" id="SSF46565">
    <property type="entry name" value="Chaperone J-domain"/>
    <property type="match status" value="1"/>
</dbReference>
<dbReference type="PROSITE" id="PS00636">
    <property type="entry name" value="DNAJ_1"/>
    <property type="match status" value="1"/>
</dbReference>
<dbReference type="Pfam" id="PF00226">
    <property type="entry name" value="DnaJ"/>
    <property type="match status" value="1"/>
</dbReference>
<evidence type="ECO:0000256" key="1">
    <source>
        <dbReference type="ARBA" id="ARBA00004123"/>
    </source>
</evidence>
<dbReference type="Gene3D" id="1.10.287.110">
    <property type="entry name" value="DnaJ domain"/>
    <property type="match status" value="1"/>
</dbReference>
<dbReference type="Proteomes" id="UP000187013">
    <property type="component" value="Unassembled WGS sequence"/>
</dbReference>
<name>A0A1Q2ZYF2_ZYGRO</name>
<dbReference type="GO" id="GO:0005681">
    <property type="term" value="C:spliceosomal complex"/>
    <property type="evidence" value="ECO:0007669"/>
    <property type="project" value="TreeGrafter"/>
</dbReference>
<dbReference type="EMBL" id="BDGX01000011">
    <property type="protein sequence ID" value="GAV48507.1"/>
    <property type="molecule type" value="Genomic_DNA"/>
</dbReference>
<sequence length="271" mass="31768">MENAELKQIYDNRIDLYDVLKLADRNVSNSDLRRRFRQLALECHPDKNPDDTEVVHKFHLISLATDVLTDDKLRGEYDLWWDQQLALNKKQGQRGKWVAQLERREKKSAATDVEVNAAADLVTIQKYGEHLRKLKHFNVSYNWSPQTPSEQSFWDSSTLRLEMETDNCAKIDILQEEFLRSHLESIFKVPIRSIYYSTRNRPGDPTVVAYAIFQSPTDSRIIYKRYEDETLPSPLKGIQPRIPVSYYKHHVHTQLEPRIKSLVTNSVLQID</sequence>
<evidence type="ECO:0000313" key="7">
    <source>
        <dbReference type="EMBL" id="GAV48507.1"/>
    </source>
</evidence>
<evidence type="ECO:0000256" key="5">
    <source>
        <dbReference type="ARBA" id="ARBA00023242"/>
    </source>
</evidence>
<dbReference type="PROSITE" id="PS50076">
    <property type="entry name" value="DNAJ_2"/>
    <property type="match status" value="1"/>
</dbReference>
<dbReference type="PANTHER" id="PTHR44313">
    <property type="entry name" value="DNAJ HOMOLOG SUBFAMILY C MEMBER 17"/>
    <property type="match status" value="1"/>
</dbReference>
<dbReference type="InterPro" id="IPR001623">
    <property type="entry name" value="DnaJ_domain"/>
</dbReference>
<dbReference type="PANTHER" id="PTHR44313:SF1">
    <property type="entry name" value="DNAJ HOMOLOG SUBFAMILY C MEMBER 17"/>
    <property type="match status" value="1"/>
</dbReference>
<evidence type="ECO:0000256" key="3">
    <source>
        <dbReference type="ARBA" id="ARBA00022490"/>
    </source>
</evidence>
<evidence type="ECO:0000259" key="6">
    <source>
        <dbReference type="PROSITE" id="PS50076"/>
    </source>
</evidence>
<proteinExistence type="predicted"/>
<dbReference type="InterPro" id="IPR036869">
    <property type="entry name" value="J_dom_sf"/>
</dbReference>
<evidence type="ECO:0000313" key="8">
    <source>
        <dbReference type="Proteomes" id="UP000187013"/>
    </source>
</evidence>
<evidence type="ECO:0000256" key="4">
    <source>
        <dbReference type="ARBA" id="ARBA00023186"/>
    </source>
</evidence>
<evidence type="ECO:0000256" key="2">
    <source>
        <dbReference type="ARBA" id="ARBA00004496"/>
    </source>
</evidence>
<protein>
    <recommendedName>
        <fullName evidence="6">J domain-containing protein</fullName>
    </recommendedName>
</protein>
<dbReference type="InterPro" id="IPR018253">
    <property type="entry name" value="DnaJ_domain_CS"/>
</dbReference>
<dbReference type="SMART" id="SM00271">
    <property type="entry name" value="DnaJ"/>
    <property type="match status" value="1"/>
</dbReference>
<dbReference type="AlphaFoldDB" id="A0A1Q2ZYF2"/>
<dbReference type="InterPro" id="IPR052094">
    <property type="entry name" value="Pre-mRNA-splicing_ERAD"/>
</dbReference>
<keyword evidence="3" id="KW-0963">Cytoplasm</keyword>
<dbReference type="OrthoDB" id="436519at2759"/>
<dbReference type="GO" id="GO:0005737">
    <property type="term" value="C:cytoplasm"/>
    <property type="evidence" value="ECO:0007669"/>
    <property type="project" value="UniProtKB-SubCell"/>
</dbReference>
<dbReference type="CDD" id="cd06257">
    <property type="entry name" value="DnaJ"/>
    <property type="match status" value="1"/>
</dbReference>
<organism evidence="7 8">
    <name type="scientific">Zygosaccharomyces rouxii</name>
    <dbReference type="NCBI Taxonomy" id="4956"/>
    <lineage>
        <taxon>Eukaryota</taxon>
        <taxon>Fungi</taxon>
        <taxon>Dikarya</taxon>
        <taxon>Ascomycota</taxon>
        <taxon>Saccharomycotina</taxon>
        <taxon>Saccharomycetes</taxon>
        <taxon>Saccharomycetales</taxon>
        <taxon>Saccharomycetaceae</taxon>
        <taxon>Zygosaccharomyces</taxon>
    </lineage>
</organism>
<comment type="subcellular location">
    <subcellularLocation>
        <location evidence="2">Cytoplasm</location>
    </subcellularLocation>
    <subcellularLocation>
        <location evidence="1">Nucleus</location>
    </subcellularLocation>
</comment>
<gene>
    <name evidence="7" type="ORF">ZYGR_0K00120</name>
</gene>
<keyword evidence="5" id="KW-0539">Nucleus</keyword>
<reference evidence="7 8" key="1">
    <citation type="submission" date="2016-08" db="EMBL/GenBank/DDBJ databases">
        <title>Draft genome sequence of allopolyploid Zygosaccharomyces rouxii.</title>
        <authorList>
            <person name="Watanabe J."/>
            <person name="Uehara K."/>
            <person name="Mogi Y."/>
            <person name="Tsukioka Y."/>
        </authorList>
    </citation>
    <scope>NUCLEOTIDE SEQUENCE [LARGE SCALE GENOMIC DNA]</scope>
    <source>
        <strain evidence="7 8">NBRC 110957</strain>
    </source>
</reference>
<comment type="caution">
    <text evidence="7">The sequence shown here is derived from an EMBL/GenBank/DDBJ whole genome shotgun (WGS) entry which is preliminary data.</text>
</comment>
<dbReference type="GO" id="GO:0000390">
    <property type="term" value="P:spliceosomal complex disassembly"/>
    <property type="evidence" value="ECO:0007669"/>
    <property type="project" value="TreeGrafter"/>
</dbReference>
<accession>A0A1Q2ZYF2</accession>
<feature type="domain" description="J" evidence="6">
    <location>
        <begin position="15"/>
        <end position="81"/>
    </location>
</feature>
<keyword evidence="4" id="KW-0143">Chaperone</keyword>